<feature type="signal peptide" evidence="12">
    <location>
        <begin position="1"/>
        <end position="17"/>
    </location>
</feature>
<name>A0A9W7CKU2_9STRA</name>
<dbReference type="PANTHER" id="PTHR18966">
    <property type="entry name" value="IONOTROPIC GLUTAMATE RECEPTOR"/>
    <property type="match status" value="1"/>
</dbReference>
<keyword evidence="6 11" id="KW-0472">Membrane</keyword>
<dbReference type="InterPro" id="IPR001320">
    <property type="entry name" value="Iontro_rcpt_C"/>
</dbReference>
<feature type="transmembrane region" description="Helical" evidence="11">
    <location>
        <begin position="282"/>
        <end position="302"/>
    </location>
</feature>
<evidence type="ECO:0000256" key="2">
    <source>
        <dbReference type="ARBA" id="ARBA00022448"/>
    </source>
</evidence>
<feature type="domain" description="Ionotropic glutamate receptor C-terminal" evidence="13">
    <location>
        <begin position="356"/>
        <end position="542"/>
    </location>
</feature>
<feature type="chain" id="PRO_5040861532" description="Ionotropic glutamate receptor C-terminal domain-containing protein" evidence="12">
    <location>
        <begin position="18"/>
        <end position="679"/>
    </location>
</feature>
<comment type="caution">
    <text evidence="14">The sequence shown here is derived from an EMBL/GenBank/DDBJ whole genome shotgun (WGS) entry which is preliminary data.</text>
</comment>
<dbReference type="Gene3D" id="1.10.287.70">
    <property type="match status" value="1"/>
</dbReference>
<dbReference type="GO" id="GO:0015276">
    <property type="term" value="F:ligand-gated monoatomic ion channel activity"/>
    <property type="evidence" value="ECO:0007669"/>
    <property type="project" value="InterPro"/>
</dbReference>
<dbReference type="EMBL" id="BRXW01000100">
    <property type="protein sequence ID" value="GMI06449.1"/>
    <property type="molecule type" value="Genomic_DNA"/>
</dbReference>
<dbReference type="OrthoDB" id="203830at2759"/>
<keyword evidence="2" id="KW-0813">Transport</keyword>
<evidence type="ECO:0000259" key="13">
    <source>
        <dbReference type="Pfam" id="PF00060"/>
    </source>
</evidence>
<evidence type="ECO:0000256" key="8">
    <source>
        <dbReference type="ARBA" id="ARBA00023180"/>
    </source>
</evidence>
<proteinExistence type="predicted"/>
<evidence type="ECO:0000256" key="9">
    <source>
        <dbReference type="ARBA" id="ARBA00023286"/>
    </source>
</evidence>
<dbReference type="Pfam" id="PF00060">
    <property type="entry name" value="Lig_chan"/>
    <property type="match status" value="1"/>
</dbReference>
<comment type="subcellular location">
    <subcellularLocation>
        <location evidence="1">Membrane</location>
        <topology evidence="1">Multi-pass membrane protein</topology>
    </subcellularLocation>
</comment>
<evidence type="ECO:0000256" key="1">
    <source>
        <dbReference type="ARBA" id="ARBA00004141"/>
    </source>
</evidence>
<evidence type="ECO:0000256" key="12">
    <source>
        <dbReference type="SAM" id="SignalP"/>
    </source>
</evidence>
<evidence type="ECO:0000256" key="4">
    <source>
        <dbReference type="ARBA" id="ARBA00022989"/>
    </source>
</evidence>
<evidence type="ECO:0000256" key="3">
    <source>
        <dbReference type="ARBA" id="ARBA00022692"/>
    </source>
</evidence>
<reference evidence="15" key="1">
    <citation type="journal article" date="2023" name="Commun. Biol.">
        <title>Genome analysis of Parmales, the sister group of diatoms, reveals the evolutionary specialization of diatoms from phago-mixotrophs to photoautotrophs.</title>
        <authorList>
            <person name="Ban H."/>
            <person name="Sato S."/>
            <person name="Yoshikawa S."/>
            <person name="Yamada K."/>
            <person name="Nakamura Y."/>
            <person name="Ichinomiya M."/>
            <person name="Sato N."/>
            <person name="Blanc-Mathieu R."/>
            <person name="Endo H."/>
            <person name="Kuwata A."/>
            <person name="Ogata H."/>
        </authorList>
    </citation>
    <scope>NUCLEOTIDE SEQUENCE [LARGE SCALE GENOMIC DNA]</scope>
    <source>
        <strain evidence="15">NIES 3700</strain>
    </source>
</reference>
<protein>
    <recommendedName>
        <fullName evidence="13">Ionotropic glutamate receptor C-terminal domain-containing protein</fullName>
    </recommendedName>
</protein>
<keyword evidence="12" id="KW-0732">Signal</keyword>
<keyword evidence="4 11" id="KW-1133">Transmembrane helix</keyword>
<dbReference type="SUPFAM" id="SSF53850">
    <property type="entry name" value="Periplasmic binding protein-like II"/>
    <property type="match status" value="1"/>
</dbReference>
<dbReference type="InterPro" id="IPR015683">
    <property type="entry name" value="Ionotropic_Glu_rcpt"/>
</dbReference>
<keyword evidence="3 11" id="KW-0812">Transmembrane</keyword>
<gene>
    <name evidence="14" type="ORF">TrLO_g11791</name>
</gene>
<evidence type="ECO:0000256" key="6">
    <source>
        <dbReference type="ARBA" id="ARBA00023136"/>
    </source>
</evidence>
<feature type="transmembrane region" description="Helical" evidence="11">
    <location>
        <begin position="568"/>
        <end position="587"/>
    </location>
</feature>
<dbReference type="Proteomes" id="UP001165122">
    <property type="component" value="Unassembled WGS sequence"/>
</dbReference>
<keyword evidence="9" id="KW-1071">Ligand-gated ion channel</keyword>
<keyword evidence="5" id="KW-0406">Ion transport</keyword>
<keyword evidence="10" id="KW-0407">Ion channel</keyword>
<dbReference type="Gene3D" id="3.40.190.10">
    <property type="entry name" value="Periplasmic binding protein-like II"/>
    <property type="match status" value="1"/>
</dbReference>
<evidence type="ECO:0000313" key="15">
    <source>
        <dbReference type="Proteomes" id="UP001165122"/>
    </source>
</evidence>
<evidence type="ECO:0000256" key="11">
    <source>
        <dbReference type="SAM" id="Phobius"/>
    </source>
</evidence>
<feature type="transmembrane region" description="Helical" evidence="11">
    <location>
        <begin position="388"/>
        <end position="407"/>
    </location>
</feature>
<keyword evidence="15" id="KW-1185">Reference proteome</keyword>
<evidence type="ECO:0000256" key="7">
    <source>
        <dbReference type="ARBA" id="ARBA00023170"/>
    </source>
</evidence>
<dbReference type="GO" id="GO:0016020">
    <property type="term" value="C:membrane"/>
    <property type="evidence" value="ECO:0007669"/>
    <property type="project" value="UniProtKB-SubCell"/>
</dbReference>
<evidence type="ECO:0000256" key="10">
    <source>
        <dbReference type="ARBA" id="ARBA00023303"/>
    </source>
</evidence>
<sequence length="679" mass="75967">MVNILISMLALLQATAAYSPSCPCISAPSWPTGLGRNSTEQPCVLLSDQSCMPKEYGVGSCRAWDAKHNPSCSGVSGSDRPLWCDEPWCYVDFDTCRSLDTGKSVRETDMIVGGDGLAYYSYETCGGSQDAWTSSLIDSTVKGKTLTVGVPKSFYPDQFMVDETGSALPDGPYIPGTEMSGLWVDYLEAMSTMGEFSLQYIPVSNASMNDHGSLWTACVQDVADGLLDLCVGNFWVKPDRIGLGANFITPATTDNFKLLTDNRIEKITLSERLWTPFAPFSVGLWCSIGGTWILVGLLYTMLGNSNEFGAKDPEEALREAMEKKAKHDRKEAEGYHHHILDMHWLNWRELHKFTRLFYFALMEHANATVVYEGSDGLRKKLSLRIIKVGYALFVIVSTSCYVGNMAAMRTADVRDAKIKSVGDCEESTTCKMCIHQVSQSFFNDKYPSLDYHVSGSSKSLLTDLLDGKCTVSMSQGLHFGALPEDVEETALCDFTYDYDVYNMYVSQPAHEKVSKALSQLSVQVKDSGLYEELYDKYFTSHSKLCAKDQVSEGTSDPLDEAFTFFDFLGLYTVVWVTFLAAIITDFFHHKHVKFNFEERVRSIRDPNARKRSSIWDPFGSVHKVKDDGGLEVELEERSIYDRQPDEIEQGERQRILENQMAQALEMLTALTNSEPHGKK</sequence>
<evidence type="ECO:0000256" key="5">
    <source>
        <dbReference type="ARBA" id="ARBA00023065"/>
    </source>
</evidence>
<keyword evidence="8" id="KW-0325">Glycoprotein</keyword>
<dbReference type="AlphaFoldDB" id="A0A9W7CKU2"/>
<accession>A0A9W7CKU2</accession>
<organism evidence="14 15">
    <name type="scientific">Triparma laevis f. longispina</name>
    <dbReference type="NCBI Taxonomy" id="1714387"/>
    <lineage>
        <taxon>Eukaryota</taxon>
        <taxon>Sar</taxon>
        <taxon>Stramenopiles</taxon>
        <taxon>Ochrophyta</taxon>
        <taxon>Bolidophyceae</taxon>
        <taxon>Parmales</taxon>
        <taxon>Triparmaceae</taxon>
        <taxon>Triparma</taxon>
    </lineage>
</organism>
<keyword evidence="7" id="KW-0675">Receptor</keyword>
<evidence type="ECO:0000313" key="14">
    <source>
        <dbReference type="EMBL" id="GMI06449.1"/>
    </source>
</evidence>